<organism evidence="2 3">
    <name type="scientific">Pterulicium gracile</name>
    <dbReference type="NCBI Taxonomy" id="1884261"/>
    <lineage>
        <taxon>Eukaryota</taxon>
        <taxon>Fungi</taxon>
        <taxon>Dikarya</taxon>
        <taxon>Basidiomycota</taxon>
        <taxon>Agaricomycotina</taxon>
        <taxon>Agaricomycetes</taxon>
        <taxon>Agaricomycetidae</taxon>
        <taxon>Agaricales</taxon>
        <taxon>Pleurotineae</taxon>
        <taxon>Pterulaceae</taxon>
        <taxon>Pterulicium</taxon>
    </lineage>
</organism>
<feature type="region of interest" description="Disordered" evidence="1">
    <location>
        <begin position="679"/>
        <end position="849"/>
    </location>
</feature>
<reference evidence="2 3" key="1">
    <citation type="journal article" date="2019" name="Nat. Ecol. Evol.">
        <title>Megaphylogeny resolves global patterns of mushroom evolution.</title>
        <authorList>
            <person name="Varga T."/>
            <person name="Krizsan K."/>
            <person name="Foldi C."/>
            <person name="Dima B."/>
            <person name="Sanchez-Garcia M."/>
            <person name="Sanchez-Ramirez S."/>
            <person name="Szollosi G.J."/>
            <person name="Szarkandi J.G."/>
            <person name="Papp V."/>
            <person name="Albert L."/>
            <person name="Andreopoulos W."/>
            <person name="Angelini C."/>
            <person name="Antonin V."/>
            <person name="Barry K.W."/>
            <person name="Bougher N.L."/>
            <person name="Buchanan P."/>
            <person name="Buyck B."/>
            <person name="Bense V."/>
            <person name="Catcheside P."/>
            <person name="Chovatia M."/>
            <person name="Cooper J."/>
            <person name="Damon W."/>
            <person name="Desjardin D."/>
            <person name="Finy P."/>
            <person name="Geml J."/>
            <person name="Haridas S."/>
            <person name="Hughes K."/>
            <person name="Justo A."/>
            <person name="Karasinski D."/>
            <person name="Kautmanova I."/>
            <person name="Kiss B."/>
            <person name="Kocsube S."/>
            <person name="Kotiranta H."/>
            <person name="LaButti K.M."/>
            <person name="Lechner B.E."/>
            <person name="Liimatainen K."/>
            <person name="Lipzen A."/>
            <person name="Lukacs Z."/>
            <person name="Mihaltcheva S."/>
            <person name="Morgado L.N."/>
            <person name="Niskanen T."/>
            <person name="Noordeloos M.E."/>
            <person name="Ohm R.A."/>
            <person name="Ortiz-Santana B."/>
            <person name="Ovrebo C."/>
            <person name="Racz N."/>
            <person name="Riley R."/>
            <person name="Savchenko A."/>
            <person name="Shiryaev A."/>
            <person name="Soop K."/>
            <person name="Spirin V."/>
            <person name="Szebenyi C."/>
            <person name="Tomsovsky M."/>
            <person name="Tulloss R.E."/>
            <person name="Uehling J."/>
            <person name="Grigoriev I.V."/>
            <person name="Vagvolgyi C."/>
            <person name="Papp T."/>
            <person name="Martin F.M."/>
            <person name="Miettinen O."/>
            <person name="Hibbett D.S."/>
            <person name="Nagy L.G."/>
        </authorList>
    </citation>
    <scope>NUCLEOTIDE SEQUENCE [LARGE SCALE GENOMIC DNA]</scope>
    <source>
        <strain evidence="2 3">CBS 309.79</strain>
    </source>
</reference>
<feature type="compositionally biased region" description="Pro residues" evidence="1">
    <location>
        <begin position="740"/>
        <end position="752"/>
    </location>
</feature>
<dbReference type="AlphaFoldDB" id="A0A5C3R0U6"/>
<sequence>MPPQALSTKFTNAIDGLPEEVQLKLLKKHIATFLDSASEDAAKKTLQHVNKTKARYDSMPQIQFSTRRGEIQGLLNQIERDQKKSSLLPPGFLGVTVGPSSEEVSTRRDELLEEVIHTMTGWFQDIWSAVAEYNAGYSEAHASLIYCIKTIADILDAPPSRCKCATSLMTVKVAFQRRCSKPGKLVKRFSETGLEQIYTVIFWLWRELIVSAIANGSSTEAINEYLVDIEHERTWKSLQRVLNGGTALDECEDDFEDVEDDDGAMWLSDDSDYETAHNVNSSHDQRPKHWPARFKSAFPDFVDVIKARLQTVFSLEPSAELYQAIQAMPASSLSSSPETVRQELQVALDNVATSTTSTMLAALRIYSDQHLPDKLSYLLSSHSYLLRPHDFAIHQSAIKIMASDQRYVPQVLAIIEGELSDSIASIRYAVISCFSGIEKPRFKHELNQIMKLKSGTLDRKDMVERWVDSILTPGTAINGPMALAAVMMGVGLPFGGVTPMDLQDSDPLSFLDSETLNDPEYAPLREEHRPNLSDRLDGWIKRCSTLVKGPELLINMYKKTIDLIPWIIAPDIIDELVVKIGDRQTKHHLCDALESLNVFAKTQRRRILALHRKNKQAKDSAIPSSASFSRTTASTPSSSFTPPSQPPSSTGHQQHQQLPFPFGFQLPIPFNVNFAGDNVFTPNYDDDESDDDDGPPMLEPIGLTTAGPSAGPSSSAAYGMDLDDDSPPPLEPVGLSAPFQPAPAVAPPPPAPASQAFYDDEPPPLEPVTDSSDDNEDDYEGTDEGDEDEDEDEDDSDEDYGMPPPLILVHPATAQPLASTPPHPHPHPPPAPPHPQQDLPAIPPPGALPLLFPLLQGFFDLGVPGGGMNDVD</sequence>
<keyword evidence="3" id="KW-1185">Reference proteome</keyword>
<dbReference type="Proteomes" id="UP000305067">
    <property type="component" value="Unassembled WGS sequence"/>
</dbReference>
<evidence type="ECO:0000313" key="3">
    <source>
        <dbReference type="Proteomes" id="UP000305067"/>
    </source>
</evidence>
<name>A0A5C3R0U6_9AGAR</name>
<proteinExistence type="predicted"/>
<feature type="region of interest" description="Disordered" evidence="1">
    <location>
        <begin position="611"/>
        <end position="657"/>
    </location>
</feature>
<feature type="compositionally biased region" description="Acidic residues" evidence="1">
    <location>
        <begin position="771"/>
        <end position="800"/>
    </location>
</feature>
<protein>
    <submittedName>
        <fullName evidence="2">Uncharacterized protein</fullName>
    </submittedName>
</protein>
<evidence type="ECO:0000256" key="1">
    <source>
        <dbReference type="SAM" id="MobiDB-lite"/>
    </source>
</evidence>
<dbReference type="InterPro" id="IPR016024">
    <property type="entry name" value="ARM-type_fold"/>
</dbReference>
<accession>A0A5C3R0U6</accession>
<feature type="compositionally biased region" description="Low complexity" evidence="1">
    <location>
        <begin position="706"/>
        <end position="717"/>
    </location>
</feature>
<dbReference type="SUPFAM" id="SSF48371">
    <property type="entry name" value="ARM repeat"/>
    <property type="match status" value="1"/>
</dbReference>
<feature type="compositionally biased region" description="Acidic residues" evidence="1">
    <location>
        <begin position="684"/>
        <end position="694"/>
    </location>
</feature>
<evidence type="ECO:0000313" key="2">
    <source>
        <dbReference type="EMBL" id="TFL06199.1"/>
    </source>
</evidence>
<dbReference type="EMBL" id="ML178815">
    <property type="protein sequence ID" value="TFL06199.1"/>
    <property type="molecule type" value="Genomic_DNA"/>
</dbReference>
<dbReference type="OrthoDB" id="2742205at2759"/>
<feature type="compositionally biased region" description="Low complexity" evidence="1">
    <location>
        <begin position="623"/>
        <end position="650"/>
    </location>
</feature>
<gene>
    <name evidence="2" type="ORF">BDV98DRAFT_600270</name>
</gene>
<feature type="compositionally biased region" description="Pro residues" evidence="1">
    <location>
        <begin position="819"/>
        <end position="847"/>
    </location>
</feature>